<evidence type="ECO:0000313" key="1">
    <source>
        <dbReference type="EMBL" id="KAE8334579.1"/>
    </source>
</evidence>
<sequence>MQRPYSNTILLVISRSQVKQSVCRLAAMAHRSLWSYDTSSPSDASPVERRHIHYNDEVMQCIAVQVEDSLADNDWNANFDDDAMLKQVASNSSTGHESTRSIFSDDSKTIAPLPPTVRKRCDLLPSLEEQPIEMYV</sequence>
<dbReference type="AlphaFoldDB" id="A0A5N6XR18"/>
<protein>
    <submittedName>
        <fullName evidence="1">Uncharacterized protein</fullName>
    </submittedName>
</protein>
<proteinExistence type="predicted"/>
<name>A0A5N6XR18_9EURO</name>
<accession>A0A5N6XR18</accession>
<organism evidence="1">
    <name type="scientific">Aspergillus arachidicola</name>
    <dbReference type="NCBI Taxonomy" id="656916"/>
    <lineage>
        <taxon>Eukaryota</taxon>
        <taxon>Fungi</taxon>
        <taxon>Dikarya</taxon>
        <taxon>Ascomycota</taxon>
        <taxon>Pezizomycotina</taxon>
        <taxon>Eurotiomycetes</taxon>
        <taxon>Eurotiomycetidae</taxon>
        <taxon>Eurotiales</taxon>
        <taxon>Aspergillaceae</taxon>
        <taxon>Aspergillus</taxon>
        <taxon>Aspergillus subgen. Circumdati</taxon>
    </lineage>
</organism>
<dbReference type="Proteomes" id="UP000325558">
    <property type="component" value="Unassembled WGS sequence"/>
</dbReference>
<dbReference type="EMBL" id="ML737260">
    <property type="protein sequence ID" value="KAE8334579.1"/>
    <property type="molecule type" value="Genomic_DNA"/>
</dbReference>
<reference evidence="1" key="1">
    <citation type="submission" date="2019-04" db="EMBL/GenBank/DDBJ databases">
        <title>Friends and foes A comparative genomics study of 23 Aspergillus species from section Flavi.</title>
        <authorList>
            <consortium name="DOE Joint Genome Institute"/>
            <person name="Kjaerbolling I."/>
            <person name="Vesth T."/>
            <person name="Frisvad J.C."/>
            <person name="Nybo J.L."/>
            <person name="Theobald S."/>
            <person name="Kildgaard S."/>
            <person name="Isbrandt T."/>
            <person name="Kuo A."/>
            <person name="Sato A."/>
            <person name="Lyhne E.K."/>
            <person name="Kogle M.E."/>
            <person name="Wiebenga A."/>
            <person name="Kun R.S."/>
            <person name="Lubbers R.J."/>
            <person name="Makela M.R."/>
            <person name="Barry K."/>
            <person name="Chovatia M."/>
            <person name="Clum A."/>
            <person name="Daum C."/>
            <person name="Haridas S."/>
            <person name="He G."/>
            <person name="LaButti K."/>
            <person name="Lipzen A."/>
            <person name="Mondo S."/>
            <person name="Riley R."/>
            <person name="Salamov A."/>
            <person name="Simmons B.A."/>
            <person name="Magnuson J.K."/>
            <person name="Henrissat B."/>
            <person name="Mortensen U.H."/>
            <person name="Larsen T.O."/>
            <person name="Devries R.P."/>
            <person name="Grigoriev I.V."/>
            <person name="Machida M."/>
            <person name="Baker S.E."/>
            <person name="Andersen M.R."/>
        </authorList>
    </citation>
    <scope>NUCLEOTIDE SEQUENCE</scope>
    <source>
        <strain evidence="1">CBS 117612</strain>
    </source>
</reference>
<gene>
    <name evidence="1" type="ORF">BDV24DRAFT_145633</name>
</gene>